<dbReference type="EMBL" id="QWIO01005032">
    <property type="protein sequence ID" value="RMY30550.1"/>
    <property type="molecule type" value="Genomic_DNA"/>
</dbReference>
<sequence length="81" mass="9089">MPPGPMLGDRNVTYLLTTRLQANLTAVFPKTHLPGQLASFHRHYDRTTLIPQAPRWPRDCDQEEGGGRQSGQGRKCPAIKH</sequence>
<evidence type="ECO:0000256" key="1">
    <source>
        <dbReference type="SAM" id="MobiDB-lite"/>
    </source>
</evidence>
<accession>A0A3M7ATJ8</accession>
<dbReference type="AlphaFoldDB" id="A0A3M7ATJ8"/>
<name>A0A3M7ATJ8_HORWE</name>
<organism evidence="2 3">
    <name type="scientific">Hortaea werneckii</name>
    <name type="common">Black yeast</name>
    <name type="synonym">Cladosporium werneckii</name>
    <dbReference type="NCBI Taxonomy" id="91943"/>
    <lineage>
        <taxon>Eukaryota</taxon>
        <taxon>Fungi</taxon>
        <taxon>Dikarya</taxon>
        <taxon>Ascomycota</taxon>
        <taxon>Pezizomycotina</taxon>
        <taxon>Dothideomycetes</taxon>
        <taxon>Dothideomycetidae</taxon>
        <taxon>Mycosphaerellales</taxon>
        <taxon>Teratosphaeriaceae</taxon>
        <taxon>Hortaea</taxon>
    </lineage>
</organism>
<reference evidence="2 3" key="1">
    <citation type="journal article" date="2018" name="BMC Genomics">
        <title>Genomic evidence for intraspecific hybridization in a clonal and extremely halotolerant yeast.</title>
        <authorList>
            <person name="Gostincar C."/>
            <person name="Stajich J.E."/>
            <person name="Zupancic J."/>
            <person name="Zalar P."/>
            <person name="Gunde-Cimerman N."/>
        </authorList>
    </citation>
    <scope>NUCLEOTIDE SEQUENCE [LARGE SCALE GENOMIC DNA]</scope>
    <source>
        <strain evidence="2 3">EXF-10513</strain>
    </source>
</reference>
<gene>
    <name evidence="2" type="ORF">D0864_16933</name>
</gene>
<comment type="caution">
    <text evidence="2">The sequence shown here is derived from an EMBL/GenBank/DDBJ whole genome shotgun (WGS) entry which is preliminary data.</text>
</comment>
<feature type="region of interest" description="Disordered" evidence="1">
    <location>
        <begin position="50"/>
        <end position="81"/>
    </location>
</feature>
<dbReference type="Proteomes" id="UP000269539">
    <property type="component" value="Unassembled WGS sequence"/>
</dbReference>
<proteinExistence type="predicted"/>
<evidence type="ECO:0000313" key="3">
    <source>
        <dbReference type="Proteomes" id="UP000269539"/>
    </source>
</evidence>
<protein>
    <submittedName>
        <fullName evidence="2">Uncharacterized protein</fullName>
    </submittedName>
</protein>
<evidence type="ECO:0000313" key="2">
    <source>
        <dbReference type="EMBL" id="RMY30550.1"/>
    </source>
</evidence>